<evidence type="ECO:0000256" key="1">
    <source>
        <dbReference type="ARBA" id="ARBA00022605"/>
    </source>
</evidence>
<evidence type="ECO:0000313" key="5">
    <source>
        <dbReference type="EMBL" id="MBB3931304.1"/>
    </source>
</evidence>
<keyword evidence="4" id="KW-0460">Magnesium</keyword>
<dbReference type="Gene3D" id="1.10.720.60">
    <property type="match status" value="1"/>
</dbReference>
<dbReference type="GO" id="GO:0019509">
    <property type="term" value="P:L-methionine salvage from methylthioadenosine"/>
    <property type="evidence" value="ECO:0007669"/>
    <property type="project" value="UniProtKB-UniRule"/>
</dbReference>
<dbReference type="GO" id="GO:0043874">
    <property type="term" value="F:acireductone synthase activity"/>
    <property type="evidence" value="ECO:0007669"/>
    <property type="project" value="UniProtKB-EC"/>
</dbReference>
<dbReference type="SFLD" id="SFLDS00003">
    <property type="entry name" value="Haloacid_Dehalogenase"/>
    <property type="match status" value="1"/>
</dbReference>
<accession>A0A840APK3</accession>
<dbReference type="Gene3D" id="3.40.50.1000">
    <property type="entry name" value="HAD superfamily/HAD-like"/>
    <property type="match status" value="1"/>
</dbReference>
<gene>
    <name evidence="4" type="primary">mtnC</name>
    <name evidence="5" type="ORF">GGR25_002354</name>
</gene>
<dbReference type="GO" id="GO:0043716">
    <property type="term" value="F:2-hydroxy-3-keto-5-methylthiopentenyl-1-phosphate phosphatase activity"/>
    <property type="evidence" value="ECO:0007669"/>
    <property type="project" value="UniProtKB-UniRule"/>
</dbReference>
<keyword evidence="6" id="KW-1185">Reference proteome</keyword>
<dbReference type="UniPathway" id="UPA00904">
    <property type="reaction ID" value="UER00876"/>
</dbReference>
<evidence type="ECO:0000256" key="3">
    <source>
        <dbReference type="ARBA" id="ARBA00023167"/>
    </source>
</evidence>
<evidence type="ECO:0000256" key="2">
    <source>
        <dbReference type="ARBA" id="ARBA00022801"/>
    </source>
</evidence>
<dbReference type="SFLD" id="SFLDG01129">
    <property type="entry name" value="C1.5:_HAD__Beta-PGM__Phosphata"/>
    <property type="match status" value="1"/>
</dbReference>
<dbReference type="PANTHER" id="PTHR20371">
    <property type="entry name" value="ENOLASE-PHOSPHATASE E1"/>
    <property type="match status" value="1"/>
</dbReference>
<dbReference type="AlphaFoldDB" id="A0A840APK3"/>
<comment type="pathway">
    <text evidence="4">Amino-acid biosynthesis; L-methionine biosynthesis via salvage pathway; L-methionine from S-methyl-5-thio-alpha-D-ribose 1-phosphate: step 3/6.</text>
</comment>
<dbReference type="EC" id="3.1.3.77" evidence="4"/>
<keyword evidence="3 4" id="KW-0486">Methionine biosynthesis</keyword>
<comment type="similarity">
    <text evidence="4">Belongs to the HAD-like hydrolase superfamily. MasA/MtnC family.</text>
</comment>
<comment type="pathway">
    <text evidence="4">Amino-acid biosynthesis; L-methionine biosynthesis via salvage pathway; L-methionine from S-methyl-5-thio-alpha-D-ribose 1-phosphate: step 4/6.</text>
</comment>
<comment type="catalytic activity">
    <reaction evidence="4">
        <text>5-methylsulfanyl-2,3-dioxopentyl phosphate + H2O = 1,2-dihydroxy-5-(methylsulfanyl)pent-1-en-3-one + phosphate</text>
        <dbReference type="Rhea" id="RHEA:21700"/>
        <dbReference type="ChEBI" id="CHEBI:15377"/>
        <dbReference type="ChEBI" id="CHEBI:43474"/>
        <dbReference type="ChEBI" id="CHEBI:49252"/>
        <dbReference type="ChEBI" id="CHEBI:58828"/>
        <dbReference type="EC" id="3.1.3.77"/>
    </reaction>
</comment>
<comment type="cofactor">
    <cofactor evidence="4">
        <name>Mg(2+)</name>
        <dbReference type="ChEBI" id="CHEBI:18420"/>
    </cofactor>
    <text evidence="4">Binds 1 Mg(2+) ion per subunit.</text>
</comment>
<dbReference type="GO" id="GO:0000287">
    <property type="term" value="F:magnesium ion binding"/>
    <property type="evidence" value="ECO:0007669"/>
    <property type="project" value="UniProtKB-UniRule"/>
</dbReference>
<organism evidence="5 6">
    <name type="scientific">Kaistia hirudinis</name>
    <dbReference type="NCBI Taxonomy" id="1293440"/>
    <lineage>
        <taxon>Bacteria</taxon>
        <taxon>Pseudomonadati</taxon>
        <taxon>Pseudomonadota</taxon>
        <taxon>Alphaproteobacteria</taxon>
        <taxon>Hyphomicrobiales</taxon>
        <taxon>Kaistiaceae</taxon>
        <taxon>Kaistia</taxon>
    </lineage>
</organism>
<keyword evidence="2 4" id="KW-0378">Hydrolase</keyword>
<dbReference type="InterPro" id="IPR023943">
    <property type="entry name" value="Enolase-ppase_E1"/>
</dbReference>
<name>A0A840APK3_9HYPH</name>
<dbReference type="RefSeq" id="WP_246409583.1">
    <property type="nucleotide sequence ID" value="NZ_JACIDS010000003.1"/>
</dbReference>
<comment type="caution">
    <text evidence="5">The sequence shown here is derived from an EMBL/GenBank/DDBJ whole genome shotgun (WGS) entry which is preliminary data.</text>
</comment>
<dbReference type="InterPro" id="IPR023214">
    <property type="entry name" value="HAD_sf"/>
</dbReference>
<dbReference type="NCBIfam" id="TIGR01691">
    <property type="entry name" value="enolase-ppase"/>
    <property type="match status" value="1"/>
</dbReference>
<dbReference type="Pfam" id="PF00702">
    <property type="entry name" value="Hydrolase"/>
    <property type="match status" value="1"/>
</dbReference>
<dbReference type="GO" id="GO:0043715">
    <property type="term" value="F:2,3-diketo-5-methylthiopentyl-1-phosphate enolase activity"/>
    <property type="evidence" value="ECO:0007669"/>
    <property type="project" value="UniProtKB-UniRule"/>
</dbReference>
<keyword evidence="4" id="KW-0479">Metal-binding</keyword>
<dbReference type="InterPro" id="IPR036412">
    <property type="entry name" value="HAD-like_sf"/>
</dbReference>
<dbReference type="PANTHER" id="PTHR20371:SF1">
    <property type="entry name" value="ENOLASE-PHOSPHATASE E1"/>
    <property type="match status" value="1"/>
</dbReference>
<reference evidence="5 6" key="1">
    <citation type="submission" date="2020-08" db="EMBL/GenBank/DDBJ databases">
        <title>Genomic Encyclopedia of Type Strains, Phase IV (KMG-IV): sequencing the most valuable type-strain genomes for metagenomic binning, comparative biology and taxonomic classification.</title>
        <authorList>
            <person name="Goeker M."/>
        </authorList>
    </citation>
    <scope>NUCLEOTIDE SEQUENCE [LARGE SCALE GENOMIC DNA]</scope>
    <source>
        <strain evidence="5 6">DSM 25966</strain>
    </source>
</reference>
<comment type="function">
    <text evidence="4">Bifunctional enzyme that catalyzes the enolization of 2,3-diketo-5-methylthiopentyl-1-phosphate (DK-MTP-1-P) into the intermediate 2-hydroxy-3-keto-5-methylthiopentenyl-1-phosphate (HK-MTPenyl-1-P), which is then dephosphorylated to form the acireductone 1,2-dihydroxy-3-keto-5-methylthiopentene (DHK-MTPene).</text>
</comment>
<dbReference type="Proteomes" id="UP000553963">
    <property type="component" value="Unassembled WGS sequence"/>
</dbReference>
<dbReference type="HAMAP" id="MF_01681">
    <property type="entry name" value="Salvage_MtnC"/>
    <property type="match status" value="1"/>
</dbReference>
<dbReference type="EMBL" id="JACIDS010000003">
    <property type="protein sequence ID" value="MBB3931304.1"/>
    <property type="molecule type" value="Genomic_DNA"/>
</dbReference>
<dbReference type="CDD" id="cd01629">
    <property type="entry name" value="HAD_EP"/>
    <property type="match status" value="1"/>
</dbReference>
<comment type="subunit">
    <text evidence="4">Monomer.</text>
</comment>
<proteinExistence type="inferred from homology"/>
<dbReference type="SUPFAM" id="SSF56784">
    <property type="entry name" value="HAD-like"/>
    <property type="match status" value="1"/>
</dbReference>
<sequence length="242" mass="25705">MAMPKQPIRAVLTDIEGTTSSISFVKDVLFPFARARLAGFVAEHADEPAVAEALDAARALAGDATLDRDATVALLIAWIDEDRKATPLKALQGMIWEDGYRSGQLVGDIYPDAAEQLARWRNEGLVLYVYSSGSVLAQKLIFGHTAAGDLTPLFSGYFDTTVGLKTDHASYAAIAEVIGLPPQAILFLSDNIRELDAAAEIGMATIALDRGEVVMPPGQPHPVAKTFDAIDAPAGRLKASAS</sequence>
<dbReference type="SFLD" id="SFLDG01133">
    <property type="entry name" value="C1.5.4:_Enolase-phosphatase_Li"/>
    <property type="match status" value="1"/>
</dbReference>
<keyword evidence="1 4" id="KW-0028">Amino-acid biosynthesis</keyword>
<dbReference type="SFLD" id="SFLDF00044">
    <property type="entry name" value="enolase-phosphatase"/>
    <property type="match status" value="1"/>
</dbReference>
<protein>
    <recommendedName>
        <fullName evidence="4">Enolase-phosphatase E1</fullName>
        <ecNumber evidence="4">3.1.3.77</ecNumber>
    </recommendedName>
    <alternativeName>
        <fullName evidence="4">2,3-diketo-5-methylthio-1-phosphopentane phosphatase</fullName>
    </alternativeName>
</protein>
<evidence type="ECO:0000256" key="4">
    <source>
        <dbReference type="HAMAP-Rule" id="MF_01681"/>
    </source>
</evidence>
<evidence type="ECO:0000313" key="6">
    <source>
        <dbReference type="Proteomes" id="UP000553963"/>
    </source>
</evidence>